<dbReference type="EC" id="5.1.1.7" evidence="3 4"/>
<protein>
    <recommendedName>
        <fullName evidence="3 4">Diaminopimelate epimerase</fullName>
        <shortName evidence="3">DAP epimerase</shortName>
        <ecNumber evidence="3 4">5.1.1.7</ecNumber>
    </recommendedName>
    <alternativeName>
        <fullName evidence="3">PLP-independent amino acid racemase</fullName>
    </alternativeName>
</protein>
<dbReference type="Pfam" id="PF01678">
    <property type="entry name" value="DAP_epimerase"/>
    <property type="match status" value="2"/>
</dbReference>
<comment type="subunit">
    <text evidence="3">Homodimer.</text>
</comment>
<feature type="binding site" evidence="3">
    <location>
        <position position="81"/>
    </location>
    <ligand>
        <name>substrate</name>
    </ligand>
</feature>
<feature type="site" description="Could be important to modulate the pK values of the two catalytic cysteine residues" evidence="3">
    <location>
        <position position="242"/>
    </location>
</feature>
<keyword evidence="6" id="KW-1185">Reference proteome</keyword>
<evidence type="ECO:0000313" key="5">
    <source>
        <dbReference type="EMBL" id="MBV2142371.1"/>
    </source>
</evidence>
<dbReference type="InterPro" id="IPR001653">
    <property type="entry name" value="DAP_epimerase_DapF"/>
</dbReference>
<feature type="site" description="Could be important to modulate the pK values of the two catalytic cysteine residues" evidence="3">
    <location>
        <position position="193"/>
    </location>
</feature>
<comment type="pathway">
    <text evidence="3">Amino-acid biosynthesis; L-lysine biosynthesis via DAP pathway; DL-2,6-diaminopimelate from LL-2,6-diaminopimelate: step 1/1.</text>
</comment>
<name>A0A949PK08_9HYPH</name>
<reference evidence="5 6" key="1">
    <citation type="submission" date="2021-06" db="EMBL/GenBank/DDBJ databases">
        <title>Falsochrobactrum tianjin sp.nov., a new petroleum-degrading bacteria isolated from oily soils.</title>
        <authorList>
            <person name="Chen G."/>
            <person name="Chen H."/>
            <person name="Tian J."/>
            <person name="Qing J."/>
            <person name="Zhong L."/>
            <person name="Ma W."/>
            <person name="Song Y."/>
            <person name="Cui X."/>
            <person name="Yan B."/>
        </authorList>
    </citation>
    <scope>NUCLEOTIDE SEQUENCE [LARGE SCALE GENOMIC DNA]</scope>
    <source>
        <strain evidence="5 6">TDYN1</strain>
    </source>
</reference>
<dbReference type="PANTHER" id="PTHR31689">
    <property type="entry name" value="DIAMINOPIMELATE EPIMERASE, CHLOROPLASTIC"/>
    <property type="match status" value="1"/>
</dbReference>
<dbReference type="AlphaFoldDB" id="A0A949PK08"/>
<dbReference type="EMBL" id="JAHRVA010000001">
    <property type="protein sequence ID" value="MBV2142371.1"/>
    <property type="molecule type" value="Genomic_DNA"/>
</dbReference>
<dbReference type="Proteomes" id="UP000752297">
    <property type="component" value="Unassembled WGS sequence"/>
</dbReference>
<keyword evidence="2 3" id="KW-0413">Isomerase</keyword>
<comment type="function">
    <text evidence="3">Catalyzes the stereoinversion of LL-2,6-diaminopimelate (L,L-DAP) to meso-diaminopimelate (meso-DAP), a precursor of L-lysine and an essential component of the bacterial peptidoglycan.</text>
</comment>
<comment type="caution">
    <text evidence="3">Lacks conserved residue(s) required for the propagation of feature annotation.</text>
</comment>
<dbReference type="GO" id="GO:0009089">
    <property type="term" value="P:lysine biosynthetic process via diaminopimelate"/>
    <property type="evidence" value="ECO:0007669"/>
    <property type="project" value="UniProtKB-UniRule"/>
</dbReference>
<feature type="binding site" evidence="3">
    <location>
        <begin position="242"/>
        <end position="243"/>
    </location>
    <ligand>
        <name>substrate</name>
    </ligand>
</feature>
<comment type="subcellular location">
    <subcellularLocation>
        <location evidence="3">Cytoplasm</location>
    </subcellularLocation>
</comment>
<dbReference type="HAMAP" id="MF_00197">
    <property type="entry name" value="DAP_epimerase"/>
    <property type="match status" value="1"/>
</dbReference>
<feature type="binding site" evidence="3">
    <location>
        <position position="48"/>
    </location>
    <ligand>
        <name>substrate</name>
    </ligand>
</feature>
<comment type="catalytic activity">
    <reaction evidence="3">
        <text>(2S,6S)-2,6-diaminopimelate = meso-2,6-diaminopimelate</text>
        <dbReference type="Rhea" id="RHEA:15393"/>
        <dbReference type="ChEBI" id="CHEBI:57609"/>
        <dbReference type="ChEBI" id="CHEBI:57791"/>
        <dbReference type="EC" id="5.1.1.7"/>
    </reaction>
</comment>
<dbReference type="GO" id="GO:0005829">
    <property type="term" value="C:cytosol"/>
    <property type="evidence" value="ECO:0007669"/>
    <property type="project" value="TreeGrafter"/>
</dbReference>
<organism evidence="5 6">
    <name type="scientific">Falsochrobactrum tianjinense</name>
    <dbReference type="NCBI Taxonomy" id="2706015"/>
    <lineage>
        <taxon>Bacteria</taxon>
        <taxon>Pseudomonadati</taxon>
        <taxon>Pseudomonadota</taxon>
        <taxon>Alphaproteobacteria</taxon>
        <taxon>Hyphomicrobiales</taxon>
        <taxon>Brucellaceae</taxon>
        <taxon>Falsochrobactrum</taxon>
    </lineage>
</organism>
<gene>
    <name evidence="3 5" type="primary">dapF</name>
    <name evidence="5" type="ORF">KUG47_02520</name>
</gene>
<feature type="binding site" evidence="3">
    <location>
        <position position="191"/>
    </location>
    <ligand>
        <name>substrate</name>
    </ligand>
</feature>
<feature type="binding site" evidence="3">
    <location>
        <begin position="252"/>
        <end position="253"/>
    </location>
    <ligand>
        <name>substrate</name>
    </ligand>
</feature>
<feature type="active site" description="Proton acceptor" evidence="3">
    <location>
        <position position="251"/>
    </location>
</feature>
<evidence type="ECO:0000256" key="1">
    <source>
        <dbReference type="ARBA" id="ARBA00010219"/>
    </source>
</evidence>
<evidence type="ECO:0000256" key="4">
    <source>
        <dbReference type="NCBIfam" id="TIGR00652"/>
    </source>
</evidence>
<accession>A0A949PK08</accession>
<dbReference type="NCBIfam" id="TIGR00652">
    <property type="entry name" value="DapF"/>
    <property type="match status" value="1"/>
</dbReference>
<feature type="binding site" evidence="3">
    <location>
        <position position="224"/>
    </location>
    <ligand>
        <name>substrate</name>
    </ligand>
</feature>
<feature type="binding site" evidence="3">
    <location>
        <position position="101"/>
    </location>
    <ligand>
        <name>substrate</name>
    </ligand>
</feature>
<evidence type="ECO:0000256" key="3">
    <source>
        <dbReference type="HAMAP-Rule" id="MF_00197"/>
    </source>
</evidence>
<keyword evidence="3" id="KW-0028">Amino-acid biosynthesis</keyword>
<dbReference type="PANTHER" id="PTHR31689:SF0">
    <property type="entry name" value="DIAMINOPIMELATE EPIMERASE"/>
    <property type="match status" value="1"/>
</dbReference>
<sequence length="311" mass="33564">MTIRALLHRQIHSHPMDRREAGLLPDRGIFSSASSKRRAFIKTHGLGNDFVVIDGREEPFSPSPETIRWVCDRHTGIGGDQLLVIEPPSSAAADIRLRIYNIDGAEAKACFNATRCASWLIMEEKAADTVAVETLGGTIEAARAGEYRVSLHIEGIHSDWQSIPLAGPLSQAGTTLENGPLRNPFAINPGNPHLVYFVPERDALDVAALAEPVQKSPYLPQQANINVAEIVAEGHIRLIVYERPGILTQACGSGACATVLAAHKRGLMQSMQARVDMPGGSLDVRIIGKNAVLLTGDVAISFYGISARELI</sequence>
<evidence type="ECO:0000256" key="2">
    <source>
        <dbReference type="ARBA" id="ARBA00023235"/>
    </source>
</evidence>
<proteinExistence type="inferred from homology"/>
<comment type="similarity">
    <text evidence="1 3">Belongs to the diaminopimelate epimerase family.</text>
</comment>
<keyword evidence="3" id="KW-0963">Cytoplasm</keyword>
<feature type="active site" description="Proton donor" evidence="3">
    <location>
        <position position="110"/>
    </location>
</feature>
<evidence type="ECO:0000313" key="6">
    <source>
        <dbReference type="Proteomes" id="UP000752297"/>
    </source>
</evidence>
<comment type="caution">
    <text evidence="5">The sequence shown here is derived from an EMBL/GenBank/DDBJ whole genome shotgun (WGS) entry which is preliminary data.</text>
</comment>
<keyword evidence="3" id="KW-0457">Lysine biosynthesis</keyword>
<dbReference type="GO" id="GO:0008837">
    <property type="term" value="F:diaminopimelate epimerase activity"/>
    <property type="evidence" value="ECO:0007669"/>
    <property type="project" value="UniProtKB-UniRule"/>
</dbReference>